<feature type="coiled-coil region" evidence="3">
    <location>
        <begin position="68"/>
        <end position="114"/>
    </location>
</feature>
<proteinExistence type="inferred from homology"/>
<feature type="compositionally biased region" description="Acidic residues" evidence="4">
    <location>
        <begin position="419"/>
        <end position="430"/>
    </location>
</feature>
<dbReference type="STRING" id="268505.A0A2A9P9A9"/>
<keyword evidence="6" id="KW-1185">Reference proteome</keyword>
<name>A0A2A9P9A9_OPHUN</name>
<comment type="caution">
    <text evidence="5">The sequence shown here is derived from an EMBL/GenBank/DDBJ whole genome shotgun (WGS) entry which is preliminary data.</text>
</comment>
<dbReference type="InterPro" id="IPR021622">
    <property type="entry name" value="Afadin/alpha-actinin-bd"/>
</dbReference>
<feature type="compositionally biased region" description="Basic residues" evidence="4">
    <location>
        <begin position="608"/>
        <end position="620"/>
    </location>
</feature>
<accession>A0A2A9P9A9</accession>
<reference evidence="5 6" key="2">
    <citation type="journal article" date="2017" name="Sci. Rep.">
        <title>Ant-infecting Ophiocordyceps genomes reveal a high diversity of potential behavioral manipulation genes and a possible major role for enterotoxins.</title>
        <authorList>
            <person name="de Bekker C."/>
            <person name="Ohm R.A."/>
            <person name="Evans H.C."/>
            <person name="Brachmann A."/>
            <person name="Hughes D.P."/>
        </authorList>
    </citation>
    <scope>NUCLEOTIDE SEQUENCE [LARGE SCALE GENOMIC DNA]</scope>
    <source>
        <strain evidence="5 6">SC16a</strain>
    </source>
</reference>
<evidence type="ECO:0000256" key="1">
    <source>
        <dbReference type="ARBA" id="ARBA00009291"/>
    </source>
</evidence>
<protein>
    <recommendedName>
        <fullName evidence="7">NIMA interactive protein</fullName>
    </recommendedName>
</protein>
<sequence>MIDTASLHTASLYINNQLLSRGLLRDGQPIDFAHVENGGPGTAGETAGRIISIVNDLILRRDRDAQHLESLSAAMRSLRAENAKLTSDLARLSEKKAEERRQAAMASAAEATARSQLRTAEANTRSLKEDVTRMKALVSQTRSACATEVRRRDRQNDALKKQLVEAGRWRGAKTNSFVTTIHVTESSSEEKDELPPAMSTSSEGYDLRSETNAFLAKLAQELSEENEFVLEVMRRTASQLRNMSGYDGGRREEAVVATRRLGCEELSAELEAVMTHMRTILTNPSFVPIEEVVLREEEIDRLKAGWLKMESRWKEAVQLLDGWRKRMAASGRLVCDDDDELRLGLGRLSPERIKEEVGVKGGELETLAEEEEEEAGDEQEEAGDDDNTVERWSSSGLSGGAELGGDEEHLVDASNANKDEDEDEDEDDFVENWRVEQVSLGPHRQPSPPPSSSSPPLPSPPQLSPLRTSSSAGKRGSLQNRRLRPRPTPPTPRPRSPSRTSLDDVLLGGNNNNNNNNNKTKTSIATKLAASERDADAARLRAKLEAARKKGGGRDRGVVRPVIEEPSSSSSSLSSPSSSSIVVRPDVDKRMMVMPSDHGSVKAESLKRVKRGRKVVSRRRSTLSPLELEALLAGGHAT</sequence>
<feature type="region of interest" description="Disordered" evidence="4">
    <location>
        <begin position="184"/>
        <end position="205"/>
    </location>
</feature>
<evidence type="ECO:0000256" key="2">
    <source>
        <dbReference type="ARBA" id="ARBA00023054"/>
    </source>
</evidence>
<keyword evidence="2 3" id="KW-0175">Coiled coil</keyword>
<evidence type="ECO:0000256" key="3">
    <source>
        <dbReference type="SAM" id="Coils"/>
    </source>
</evidence>
<evidence type="ECO:0000313" key="5">
    <source>
        <dbReference type="EMBL" id="PFH57898.1"/>
    </source>
</evidence>
<comment type="similarity">
    <text evidence="1">Belongs to the ADIP family.</text>
</comment>
<gene>
    <name evidence="5" type="ORF">XA68_14434</name>
</gene>
<dbReference type="OrthoDB" id="312015at2759"/>
<evidence type="ECO:0000256" key="4">
    <source>
        <dbReference type="SAM" id="MobiDB-lite"/>
    </source>
</evidence>
<reference evidence="5 6" key="1">
    <citation type="journal article" date="2015" name="BMC Genomics">
        <title>Gene expression during zombie ant biting behavior reflects the complexity underlying fungal parasitic behavioral manipulation.</title>
        <authorList>
            <person name="de Bekker C."/>
            <person name="Ohm R.A."/>
            <person name="Loreto R.G."/>
            <person name="Sebastian A."/>
            <person name="Albert I."/>
            <person name="Merrow M."/>
            <person name="Brachmann A."/>
            <person name="Hughes D.P."/>
        </authorList>
    </citation>
    <scope>NUCLEOTIDE SEQUENCE [LARGE SCALE GENOMIC DNA]</scope>
    <source>
        <strain evidence="5 6">SC16a</strain>
    </source>
</reference>
<feature type="compositionally biased region" description="Basic and acidic residues" evidence="4">
    <location>
        <begin position="530"/>
        <end position="558"/>
    </location>
</feature>
<dbReference type="Pfam" id="PF11559">
    <property type="entry name" value="ADIP"/>
    <property type="match status" value="1"/>
</dbReference>
<organism evidence="5 6">
    <name type="scientific">Ophiocordyceps unilateralis</name>
    <name type="common">Zombie-ant fungus</name>
    <name type="synonym">Torrubia unilateralis</name>
    <dbReference type="NCBI Taxonomy" id="268505"/>
    <lineage>
        <taxon>Eukaryota</taxon>
        <taxon>Fungi</taxon>
        <taxon>Dikarya</taxon>
        <taxon>Ascomycota</taxon>
        <taxon>Pezizomycotina</taxon>
        <taxon>Sordariomycetes</taxon>
        <taxon>Hypocreomycetidae</taxon>
        <taxon>Hypocreales</taxon>
        <taxon>Ophiocordycipitaceae</taxon>
        <taxon>Ophiocordyceps</taxon>
    </lineage>
</organism>
<evidence type="ECO:0008006" key="7">
    <source>
        <dbReference type="Google" id="ProtNLM"/>
    </source>
</evidence>
<dbReference type="AlphaFoldDB" id="A0A2A9P9A9"/>
<dbReference type="Proteomes" id="UP000037136">
    <property type="component" value="Unassembled WGS sequence"/>
</dbReference>
<feature type="compositionally biased region" description="Pro residues" evidence="4">
    <location>
        <begin position="445"/>
        <end position="463"/>
    </location>
</feature>
<feature type="compositionally biased region" description="Pro residues" evidence="4">
    <location>
        <begin position="486"/>
        <end position="495"/>
    </location>
</feature>
<feature type="compositionally biased region" description="Acidic residues" evidence="4">
    <location>
        <begin position="366"/>
        <end position="387"/>
    </location>
</feature>
<evidence type="ECO:0000313" key="6">
    <source>
        <dbReference type="Proteomes" id="UP000037136"/>
    </source>
</evidence>
<dbReference type="EMBL" id="LAZP02000353">
    <property type="protein sequence ID" value="PFH57898.1"/>
    <property type="molecule type" value="Genomic_DNA"/>
</dbReference>
<feature type="region of interest" description="Disordered" evidence="4">
    <location>
        <begin position="357"/>
        <end position="620"/>
    </location>
</feature>
<feature type="compositionally biased region" description="Low complexity" evidence="4">
    <location>
        <begin position="566"/>
        <end position="580"/>
    </location>
</feature>